<proteinExistence type="predicted"/>
<keyword evidence="4" id="KW-1185">Reference proteome</keyword>
<dbReference type="SUPFAM" id="SSF52540">
    <property type="entry name" value="P-loop containing nucleoside triphosphate hydrolases"/>
    <property type="match status" value="1"/>
</dbReference>
<feature type="compositionally biased region" description="Polar residues" evidence="1">
    <location>
        <begin position="1206"/>
        <end position="1215"/>
    </location>
</feature>
<dbReference type="Proteomes" id="UP000199126">
    <property type="component" value="Unassembled WGS sequence"/>
</dbReference>
<evidence type="ECO:0000256" key="1">
    <source>
        <dbReference type="SAM" id="MobiDB-lite"/>
    </source>
</evidence>
<dbReference type="PANTHER" id="PTHR30121">
    <property type="entry name" value="UNCHARACTERIZED PROTEIN YJGR-RELATED"/>
    <property type="match status" value="1"/>
</dbReference>
<reference evidence="4" key="1">
    <citation type="submission" date="2016-10" db="EMBL/GenBank/DDBJ databases">
        <authorList>
            <person name="Varghese N."/>
            <person name="Submissions S."/>
        </authorList>
    </citation>
    <scope>NUCLEOTIDE SEQUENCE [LARGE SCALE GENOMIC DNA]</scope>
    <source>
        <strain evidence="4">CGMCC 1.10121</strain>
    </source>
</reference>
<gene>
    <name evidence="3" type="ORF">SAMN04487948_14212</name>
</gene>
<dbReference type="CDD" id="cd01127">
    <property type="entry name" value="TrwB_TraG_TraD_VirD4"/>
    <property type="match status" value="1"/>
</dbReference>
<feature type="compositionally biased region" description="Basic and acidic residues" evidence="1">
    <location>
        <begin position="796"/>
        <end position="815"/>
    </location>
</feature>
<dbReference type="Pfam" id="PF26449">
    <property type="entry name" value="DUF8128"/>
    <property type="match status" value="1"/>
</dbReference>
<evidence type="ECO:0000313" key="4">
    <source>
        <dbReference type="Proteomes" id="UP000199126"/>
    </source>
</evidence>
<feature type="region of interest" description="Disordered" evidence="1">
    <location>
        <begin position="1170"/>
        <end position="1227"/>
    </location>
</feature>
<accession>A0A1H8WTE1</accession>
<feature type="region of interest" description="Disordered" evidence="1">
    <location>
        <begin position="796"/>
        <end position="830"/>
    </location>
</feature>
<evidence type="ECO:0000313" key="3">
    <source>
        <dbReference type="EMBL" id="SEP30974.1"/>
    </source>
</evidence>
<sequence>MSLFGSDDAYDTVTLAAPDVAPQADAIQVRPHKDSEGIANATELLTSLHNVETNSRRLRSDQNVSPAHAFEMRYTNERVNFQFIPGKDGLESAFERQIQNHYPNAQLHRDSDAEFIGLEEDVHVSGAELSTTRYTLFPIRHVELEGFDTDPFGSITSEMVGTMRDDKADCEVVVQVLFKPAMQSWVDGVDGGESLDEIAHELKQPTLKKERRLFTKEVVEYDPSPQEKKAAKILGNQHGEHAWRLNIRVFAASPDETVAKNRAERAAEMFGNYYESSTKQGLEATPLTGKHLRETLQKAAAREYEEQQLVKSQSETAGLVHVPNGDINTANVAWSLSRSGDGIPPGTPRFDFEDHGVASASAAEKQVAMMNTTDPTQPYWYGRGTKNGTEAGIEPDVLNVHQFVGGATGKGKTTLLKNYFYQVLKRGHGGMFFDPKGRDADDILSIVPEDREDDVVFVDLGGDHDKQVGFNFLENPVEGTVDPDSEAFASAIESVADDLAALLAQAGGSDNYWGALMERVTKNLARGFAKSPWELTILDMYYALSNEDARQRYASHLSDERIAFIEDYARNQLSEMDDDKLEPLLGRLQQWVENDVIRELIAHPESTVSVEDVIDDGGIIIVRNQTSGETVKRMFATALIRRAWVAVRENPKAPPFFVVCDEFDSIVTEESSIHTILSEARAFDFSITLACQNPSNQLPDRIAKSIQNQCQTFLSFNPGGPDDAKVIAAQHSKDIEWDDLTNMSKYRIYMRTHDENDQLTHSYKVDAFPPIDEVANENIARSEAETEQLISDLLDKHGTRRRTNAEIKSESRFHPSEGGGPSRDTDDEAVASADTDAAVKAVYDESIRANGEGCTWVSADAATDRIQRYVESELSLGQLWDALESIPSDVLEVEERDDGMYLRTTPTGETRILGTGDSENTGGGKHRQLLKDAYDPLTKLGLVVSLPNQDGTDMPDGLIDPVDVTPETEGMGMSEIAQAYAQFTDEHPVVSRLTDGDVAALEAESSTSTKPAQTVRNLAKAVDREQHCVFLAREENAQTVYDALTDPPYVAAERDDGRQVVYNHKALRIDGERVYVEDTGAQRTVWVYDPATGQLALEDSSGEAHATFDSPNDAWTDASGYPTTESAIDDEEGWRRVYQPRVPERLFDGEVPDAETWTVIAVERGAESAADLTILDDTERSPPDETAGTDSTKDDPIGKQTDETDVATSEESATAESVFAELQELDK</sequence>
<protein>
    <submittedName>
        <fullName evidence="3">AAA-like domain-containing protein</fullName>
    </submittedName>
</protein>
<dbReference type="AlphaFoldDB" id="A0A1H8WTE1"/>
<name>A0A1H8WTE1_9EURY</name>
<feature type="domain" description="DUF8128" evidence="2">
    <location>
        <begin position="22"/>
        <end position="334"/>
    </location>
</feature>
<dbReference type="RefSeq" id="WP_089828109.1">
    <property type="nucleotide sequence ID" value="NZ_FODV01000042.1"/>
</dbReference>
<evidence type="ECO:0000259" key="2">
    <source>
        <dbReference type="Pfam" id="PF26449"/>
    </source>
</evidence>
<dbReference type="InterPro" id="IPR051162">
    <property type="entry name" value="T4SS_component"/>
</dbReference>
<dbReference type="OrthoDB" id="298135at2157"/>
<feature type="compositionally biased region" description="Basic and acidic residues" evidence="1">
    <location>
        <begin position="1191"/>
        <end position="1202"/>
    </location>
</feature>
<dbReference type="PANTHER" id="PTHR30121:SF6">
    <property type="entry name" value="SLR6007 PROTEIN"/>
    <property type="match status" value="1"/>
</dbReference>
<organism evidence="3 4">
    <name type="scientific">Halogranum amylolyticum</name>
    <dbReference type="NCBI Taxonomy" id="660520"/>
    <lineage>
        <taxon>Archaea</taxon>
        <taxon>Methanobacteriati</taxon>
        <taxon>Methanobacteriota</taxon>
        <taxon>Stenosarchaea group</taxon>
        <taxon>Halobacteria</taxon>
        <taxon>Halobacteriales</taxon>
        <taxon>Haloferacaceae</taxon>
    </lineage>
</organism>
<dbReference type="EMBL" id="FODV01000042">
    <property type="protein sequence ID" value="SEP30974.1"/>
    <property type="molecule type" value="Genomic_DNA"/>
</dbReference>
<dbReference type="InterPro" id="IPR058441">
    <property type="entry name" value="DUF8128"/>
</dbReference>
<dbReference type="InterPro" id="IPR027417">
    <property type="entry name" value="P-loop_NTPase"/>
</dbReference>
<dbReference type="Gene3D" id="3.40.50.300">
    <property type="entry name" value="P-loop containing nucleotide triphosphate hydrolases"/>
    <property type="match status" value="2"/>
</dbReference>